<dbReference type="OrthoDB" id="442863at2759"/>
<dbReference type="EMBL" id="GL436037">
    <property type="protein sequence ID" value="EFN72409.1"/>
    <property type="molecule type" value="Genomic_DNA"/>
</dbReference>
<name>E2A2E6_CAMFO</name>
<dbReference type="InParanoid" id="E2A2E6"/>
<dbReference type="AlphaFoldDB" id="E2A2E6"/>
<accession>E2A2E6</accession>
<feature type="domain" description="POPLD" evidence="1">
    <location>
        <begin position="120"/>
        <end position="193"/>
    </location>
</feature>
<dbReference type="InterPro" id="IPR012590">
    <property type="entry name" value="POPLD_dom"/>
</dbReference>
<evidence type="ECO:0000313" key="3">
    <source>
        <dbReference type="Proteomes" id="UP000000311"/>
    </source>
</evidence>
<sequence>MWQRMKVLGSPSFLLSNMIIGLTVTDPRFYLPPRKTETEIPSSAENLRYQLPTDLSRSPIWDAQIRHIVSNSCVSTNTIDKFMDAASISDPHFNKDAVAKIPILLIQKPTEASLGLNYRIDIIIPSRWAMAFWIALITQSPLVGGLRQTKLIIFESLGTYVPDINDPDTPAYMRGASKRKKILTNISFAKPKS</sequence>
<organism evidence="3">
    <name type="scientific">Camponotus floridanus</name>
    <name type="common">Florida carpenter ant</name>
    <dbReference type="NCBI Taxonomy" id="104421"/>
    <lineage>
        <taxon>Eukaryota</taxon>
        <taxon>Metazoa</taxon>
        <taxon>Ecdysozoa</taxon>
        <taxon>Arthropoda</taxon>
        <taxon>Hexapoda</taxon>
        <taxon>Insecta</taxon>
        <taxon>Pterygota</taxon>
        <taxon>Neoptera</taxon>
        <taxon>Endopterygota</taxon>
        <taxon>Hymenoptera</taxon>
        <taxon>Apocrita</taxon>
        <taxon>Aculeata</taxon>
        <taxon>Formicoidea</taxon>
        <taxon>Formicidae</taxon>
        <taxon>Formicinae</taxon>
        <taxon>Camponotus</taxon>
    </lineage>
</organism>
<proteinExistence type="predicted"/>
<evidence type="ECO:0000259" key="1">
    <source>
        <dbReference type="Pfam" id="PF08170"/>
    </source>
</evidence>
<evidence type="ECO:0000313" key="2">
    <source>
        <dbReference type="EMBL" id="EFN72409.1"/>
    </source>
</evidence>
<reference evidence="2 3" key="1">
    <citation type="journal article" date="2010" name="Science">
        <title>Genomic comparison of the ants Camponotus floridanus and Harpegnathos saltator.</title>
        <authorList>
            <person name="Bonasio R."/>
            <person name="Zhang G."/>
            <person name="Ye C."/>
            <person name="Mutti N.S."/>
            <person name="Fang X."/>
            <person name="Qin N."/>
            <person name="Donahue G."/>
            <person name="Yang P."/>
            <person name="Li Q."/>
            <person name="Li C."/>
            <person name="Zhang P."/>
            <person name="Huang Z."/>
            <person name="Berger S.L."/>
            <person name="Reinberg D."/>
            <person name="Wang J."/>
            <person name="Liebig J."/>
        </authorList>
    </citation>
    <scope>NUCLEOTIDE SEQUENCE [LARGE SCALE GENOMIC DNA]</scope>
    <source>
        <strain evidence="3">C129</strain>
    </source>
</reference>
<dbReference type="GO" id="GO:0001682">
    <property type="term" value="P:tRNA 5'-leader removal"/>
    <property type="evidence" value="ECO:0007669"/>
    <property type="project" value="InterPro"/>
</dbReference>
<dbReference type="GO" id="GO:0000172">
    <property type="term" value="C:ribonuclease MRP complex"/>
    <property type="evidence" value="ECO:0007669"/>
    <property type="project" value="InterPro"/>
</dbReference>
<dbReference type="PANTHER" id="PTHR22731:SF3">
    <property type="entry name" value="RIBONUCLEASES P_MRP PROTEIN SUBUNIT POP1"/>
    <property type="match status" value="1"/>
</dbReference>
<dbReference type="STRING" id="104421.E2A2E6"/>
<keyword evidence="3" id="KW-1185">Reference proteome</keyword>
<protein>
    <submittedName>
        <fullName evidence="2">Ribonucleases P/MRP protein subunit POP1</fullName>
    </submittedName>
</protein>
<gene>
    <name evidence="2" type="ORF">EAG_12544</name>
</gene>
<dbReference type="GO" id="GO:0005655">
    <property type="term" value="C:nucleolar ribonuclease P complex"/>
    <property type="evidence" value="ECO:0007669"/>
    <property type="project" value="InterPro"/>
</dbReference>
<dbReference type="InterPro" id="IPR039182">
    <property type="entry name" value="Pop1"/>
</dbReference>
<dbReference type="PANTHER" id="PTHR22731">
    <property type="entry name" value="RIBONUCLEASES P/MRP PROTEIN SUBUNIT POP1"/>
    <property type="match status" value="1"/>
</dbReference>
<dbReference type="Proteomes" id="UP000000311">
    <property type="component" value="Unassembled WGS sequence"/>
</dbReference>
<dbReference type="Pfam" id="PF08170">
    <property type="entry name" value="POPLD"/>
    <property type="match status" value="1"/>
</dbReference>